<organism evidence="1 2">
    <name type="scientific">Fusarium tjaetaba</name>
    <dbReference type="NCBI Taxonomy" id="1567544"/>
    <lineage>
        <taxon>Eukaryota</taxon>
        <taxon>Fungi</taxon>
        <taxon>Dikarya</taxon>
        <taxon>Ascomycota</taxon>
        <taxon>Pezizomycotina</taxon>
        <taxon>Sordariomycetes</taxon>
        <taxon>Hypocreomycetidae</taxon>
        <taxon>Hypocreales</taxon>
        <taxon>Nectriaceae</taxon>
        <taxon>Fusarium</taxon>
        <taxon>Fusarium fujikuroi species complex</taxon>
    </lineage>
</organism>
<dbReference type="RefSeq" id="XP_037201549.1">
    <property type="nucleotide sequence ID" value="XM_037344425.1"/>
</dbReference>
<dbReference type="EMBL" id="JAAQRI010000281">
    <property type="protein sequence ID" value="KAF5621138.1"/>
    <property type="molecule type" value="Genomic_DNA"/>
</dbReference>
<evidence type="ECO:0008006" key="3">
    <source>
        <dbReference type="Google" id="ProtNLM"/>
    </source>
</evidence>
<dbReference type="OrthoDB" id="5104176at2759"/>
<dbReference type="GeneID" id="59296695"/>
<evidence type="ECO:0000313" key="2">
    <source>
        <dbReference type="Proteomes" id="UP000530670"/>
    </source>
</evidence>
<comment type="caution">
    <text evidence="1">The sequence shown here is derived from an EMBL/GenBank/DDBJ whole genome shotgun (WGS) entry which is preliminary data.</text>
</comment>
<proteinExistence type="predicted"/>
<evidence type="ECO:0000313" key="1">
    <source>
        <dbReference type="EMBL" id="KAF5621138.1"/>
    </source>
</evidence>
<gene>
    <name evidence="1" type="ORF">FTJAE_11479</name>
</gene>
<name>A0A8H5VG79_9HYPO</name>
<reference evidence="1 2" key="1">
    <citation type="submission" date="2020-05" db="EMBL/GenBank/DDBJ databases">
        <title>Identification and distribution of gene clusters putatively required for synthesis of sphingolipid metabolism inhibitors in phylogenetically diverse species of the filamentous fungus Fusarium.</title>
        <authorList>
            <person name="Kim H.-S."/>
            <person name="Busman M."/>
            <person name="Brown D.W."/>
            <person name="Divon H."/>
            <person name="Uhlig S."/>
            <person name="Proctor R.H."/>
        </authorList>
    </citation>
    <scope>NUCLEOTIDE SEQUENCE [LARGE SCALE GENOMIC DNA]</scope>
    <source>
        <strain evidence="1 2">NRRL 66243</strain>
    </source>
</reference>
<dbReference type="AlphaFoldDB" id="A0A8H5VG79"/>
<sequence>MTSLVSLTSGTVSQGINQERIFTMAILILHNMAILSELPDETLHRVLEFVTTDRESLESASLLNSRFNKIAFPLLVRQWNNSQECLEPSIERLALHLLRNPDLRRQVERLDFGYLRPLHEHDPDSVDLSLESLAALADAAGKDLEVSMFLSTHVCHRIRLGCEDAVAVLILAWCTRLTHLTITVPAFYPESRQHFMPLLYVREAICRLLDEPAEMAQQLPLGQIRHVTLQPWNSEEVFDMAYARSFLHLPCIQTFCVYGLIDDLESELDNGDNELPLTFHDDYELPFSVSTSPIKELTIVGCLRSGVPEFISACRALAKLNVRVDHGLDMYGFPDQRELAKAILKHKDSLEDLDLDVSITRFPNPDPILESAYSQLSRIYTLAVHIVDFFEDAHESCIKIVLDRIPKDIQVLRPRSHKFIETWVGSSNDPFLEPYLEGIIELLEETGPQGRFSKLKVLDLSEAFVDDPIMFDIRRIKQLATSREVKLLLHD</sequence>
<protein>
    <recommendedName>
        <fullName evidence="3">F-box domain-containing protein</fullName>
    </recommendedName>
</protein>
<accession>A0A8H5VG79</accession>
<dbReference type="Proteomes" id="UP000530670">
    <property type="component" value="Unassembled WGS sequence"/>
</dbReference>
<keyword evidence="2" id="KW-1185">Reference proteome</keyword>